<evidence type="ECO:0000313" key="2">
    <source>
        <dbReference type="Proteomes" id="UP001141806"/>
    </source>
</evidence>
<dbReference type="EMBL" id="JAMYWD010000004">
    <property type="protein sequence ID" value="KAJ4974590.1"/>
    <property type="molecule type" value="Genomic_DNA"/>
</dbReference>
<proteinExistence type="predicted"/>
<accession>A0A9Q0QWE6</accession>
<keyword evidence="2" id="KW-1185">Reference proteome</keyword>
<sequence>MVGYSNHQGINWKLNIARSRSSKDETINEMQFTIGAANLQTENQTLLTIREKVTAGAWQNIRKVNYTKEESKSDAEILRHESKRQRSSNSIFCYLHPRSSVCCTAKYVNPRFQFLSVQITDSNHNFSLLLPTKEIW</sequence>
<dbReference type="AlphaFoldDB" id="A0A9Q0QWE6"/>
<reference evidence="1" key="1">
    <citation type="journal article" date="2023" name="Plant J.">
        <title>The genome of the king protea, Protea cynaroides.</title>
        <authorList>
            <person name="Chang J."/>
            <person name="Duong T.A."/>
            <person name="Schoeman C."/>
            <person name="Ma X."/>
            <person name="Roodt D."/>
            <person name="Barker N."/>
            <person name="Li Z."/>
            <person name="Van de Peer Y."/>
            <person name="Mizrachi E."/>
        </authorList>
    </citation>
    <scope>NUCLEOTIDE SEQUENCE</scope>
    <source>
        <tissue evidence="1">Young leaves</tissue>
    </source>
</reference>
<organism evidence="1 2">
    <name type="scientific">Protea cynaroides</name>
    <dbReference type="NCBI Taxonomy" id="273540"/>
    <lineage>
        <taxon>Eukaryota</taxon>
        <taxon>Viridiplantae</taxon>
        <taxon>Streptophyta</taxon>
        <taxon>Embryophyta</taxon>
        <taxon>Tracheophyta</taxon>
        <taxon>Spermatophyta</taxon>
        <taxon>Magnoliopsida</taxon>
        <taxon>Proteales</taxon>
        <taxon>Proteaceae</taxon>
        <taxon>Protea</taxon>
    </lineage>
</organism>
<evidence type="ECO:0000313" key="1">
    <source>
        <dbReference type="EMBL" id="KAJ4974590.1"/>
    </source>
</evidence>
<protein>
    <submittedName>
        <fullName evidence="1">Uncharacterized protein</fullName>
    </submittedName>
</protein>
<dbReference type="Proteomes" id="UP001141806">
    <property type="component" value="Unassembled WGS sequence"/>
</dbReference>
<name>A0A9Q0QWE6_9MAGN</name>
<gene>
    <name evidence="1" type="ORF">NE237_007764</name>
</gene>
<comment type="caution">
    <text evidence="1">The sequence shown here is derived from an EMBL/GenBank/DDBJ whole genome shotgun (WGS) entry which is preliminary data.</text>
</comment>